<keyword evidence="2" id="KW-1185">Reference proteome</keyword>
<protein>
    <submittedName>
        <fullName evidence="1">Uncharacterized protein</fullName>
    </submittedName>
</protein>
<dbReference type="Proteomes" id="UP001064489">
    <property type="component" value="Chromosome 13"/>
</dbReference>
<proteinExistence type="predicted"/>
<reference evidence="1 2" key="1">
    <citation type="journal article" date="2022" name="Plant J.">
        <title>Strategies of tolerance reflected in two North American maple genomes.</title>
        <authorList>
            <person name="McEvoy S.L."/>
            <person name="Sezen U.U."/>
            <person name="Trouern-Trend A."/>
            <person name="McMahon S.M."/>
            <person name="Schaberg P.G."/>
            <person name="Yang J."/>
            <person name="Wegrzyn J.L."/>
            <person name="Swenson N.G."/>
        </authorList>
    </citation>
    <scope>NUCLEOTIDE SEQUENCE [LARGE SCALE GENOMIC DNA]</scope>
    <source>
        <strain evidence="1">91603</strain>
    </source>
</reference>
<dbReference type="EMBL" id="JAJSOW010000002">
    <property type="protein sequence ID" value="KAI9197887.1"/>
    <property type="molecule type" value="Genomic_DNA"/>
</dbReference>
<name>A0AAD5JSC3_ACENE</name>
<gene>
    <name evidence="1" type="ORF">LWI28_006128</name>
</gene>
<sequence>MYSTTSFLFLPSHFGFSVSAMKKTIGGNNNAREAVIAISRGIGLFAQKSLNVSQPDSISTSFLSNGLVRSELASERPVSTAQAPLLSSTAPATPQDPLLCTTAPAIPFHVSLNAPDLCQAPTPNHVSTYPMTTRKLSAASEPTATTIDDQKSVMLDEGCDRQEKSSSLLDILDYYSSLLLHFNSKQTPLQSTNKALFFNSRIHILQNPPQFLSRRQSLPSVPSIWDACEAVIAI</sequence>
<accession>A0AAD5JSC3</accession>
<dbReference type="AlphaFoldDB" id="A0AAD5JSC3"/>
<evidence type="ECO:0000313" key="2">
    <source>
        <dbReference type="Proteomes" id="UP001064489"/>
    </source>
</evidence>
<evidence type="ECO:0000313" key="1">
    <source>
        <dbReference type="EMBL" id="KAI9197887.1"/>
    </source>
</evidence>
<comment type="caution">
    <text evidence="1">The sequence shown here is derived from an EMBL/GenBank/DDBJ whole genome shotgun (WGS) entry which is preliminary data.</text>
</comment>
<organism evidence="1 2">
    <name type="scientific">Acer negundo</name>
    <name type="common">Box elder</name>
    <dbReference type="NCBI Taxonomy" id="4023"/>
    <lineage>
        <taxon>Eukaryota</taxon>
        <taxon>Viridiplantae</taxon>
        <taxon>Streptophyta</taxon>
        <taxon>Embryophyta</taxon>
        <taxon>Tracheophyta</taxon>
        <taxon>Spermatophyta</taxon>
        <taxon>Magnoliopsida</taxon>
        <taxon>eudicotyledons</taxon>
        <taxon>Gunneridae</taxon>
        <taxon>Pentapetalae</taxon>
        <taxon>rosids</taxon>
        <taxon>malvids</taxon>
        <taxon>Sapindales</taxon>
        <taxon>Sapindaceae</taxon>
        <taxon>Hippocastanoideae</taxon>
        <taxon>Acereae</taxon>
        <taxon>Acer</taxon>
    </lineage>
</organism>